<keyword evidence="5" id="KW-1133">Transmembrane helix</keyword>
<proteinExistence type="predicted"/>
<feature type="domain" description="4Fe-4S" evidence="6">
    <location>
        <begin position="32"/>
        <end position="92"/>
    </location>
</feature>
<sequence length="92" mass="9310">MNPILMAVLLVAVIAMICAVMLVVAANLMAVKADDKFAPLREALPGANCGACGYPGCDGYAKALASGDEKDTALCKPGRAACAEKLAAILAE</sequence>
<gene>
    <name evidence="7" type="ORF">KL86CLO1_13133</name>
</gene>
<dbReference type="GO" id="GO:0051539">
    <property type="term" value="F:4 iron, 4 sulfur cluster binding"/>
    <property type="evidence" value="ECO:0007669"/>
    <property type="project" value="UniProtKB-KW"/>
</dbReference>
<keyword evidence="4" id="KW-0411">Iron-sulfur</keyword>
<keyword evidence="1" id="KW-0004">4Fe-4S</keyword>
<protein>
    <submittedName>
        <fullName evidence="7">Electron transport complex protein RnfB</fullName>
    </submittedName>
</protein>
<dbReference type="InterPro" id="IPR007202">
    <property type="entry name" value="4Fe-4S_dom"/>
</dbReference>
<evidence type="ECO:0000256" key="4">
    <source>
        <dbReference type="ARBA" id="ARBA00023014"/>
    </source>
</evidence>
<organism evidence="7">
    <name type="scientific">uncultured Eubacteriales bacterium</name>
    <dbReference type="NCBI Taxonomy" id="172733"/>
    <lineage>
        <taxon>Bacteria</taxon>
        <taxon>Bacillati</taxon>
        <taxon>Bacillota</taxon>
        <taxon>Clostridia</taxon>
        <taxon>Eubacteriales</taxon>
        <taxon>environmental samples</taxon>
    </lineage>
</organism>
<dbReference type="EMBL" id="FLUN01000001">
    <property type="protein sequence ID" value="SBW11026.1"/>
    <property type="molecule type" value="Genomic_DNA"/>
</dbReference>
<keyword evidence="2" id="KW-0479">Metal-binding</keyword>
<evidence type="ECO:0000259" key="6">
    <source>
        <dbReference type="PROSITE" id="PS51656"/>
    </source>
</evidence>
<dbReference type="AlphaFoldDB" id="A0A212KH08"/>
<evidence type="ECO:0000256" key="5">
    <source>
        <dbReference type="SAM" id="Phobius"/>
    </source>
</evidence>
<evidence type="ECO:0000256" key="1">
    <source>
        <dbReference type="ARBA" id="ARBA00022485"/>
    </source>
</evidence>
<dbReference type="PROSITE" id="PS51656">
    <property type="entry name" value="4FE4S"/>
    <property type="match status" value="1"/>
</dbReference>
<feature type="transmembrane region" description="Helical" evidence="5">
    <location>
        <begin position="6"/>
        <end position="31"/>
    </location>
</feature>
<keyword evidence="3" id="KW-0408">Iron</keyword>
<dbReference type="GO" id="GO:0046872">
    <property type="term" value="F:metal ion binding"/>
    <property type="evidence" value="ECO:0007669"/>
    <property type="project" value="UniProtKB-KW"/>
</dbReference>
<name>A0A212KH08_9FIRM</name>
<evidence type="ECO:0000256" key="3">
    <source>
        <dbReference type="ARBA" id="ARBA00023004"/>
    </source>
</evidence>
<dbReference type="Pfam" id="PF04060">
    <property type="entry name" value="FeS"/>
    <property type="match status" value="1"/>
</dbReference>
<evidence type="ECO:0000256" key="2">
    <source>
        <dbReference type="ARBA" id="ARBA00022723"/>
    </source>
</evidence>
<evidence type="ECO:0000313" key="7">
    <source>
        <dbReference type="EMBL" id="SBW11026.1"/>
    </source>
</evidence>
<keyword evidence="5" id="KW-0812">Transmembrane</keyword>
<dbReference type="Gene3D" id="1.10.15.40">
    <property type="entry name" value="Electron transport complex subunit B, putative Fe-S cluster"/>
    <property type="match status" value="1"/>
</dbReference>
<reference evidence="7" key="1">
    <citation type="submission" date="2016-04" db="EMBL/GenBank/DDBJ databases">
        <authorList>
            <person name="Evans L.H."/>
            <person name="Alamgir A."/>
            <person name="Owens N."/>
            <person name="Weber N.D."/>
            <person name="Virtaneva K."/>
            <person name="Barbian K."/>
            <person name="Babar A."/>
            <person name="Rosenke K."/>
        </authorList>
    </citation>
    <scope>NUCLEOTIDE SEQUENCE</scope>
    <source>
        <strain evidence="7">86</strain>
    </source>
</reference>
<accession>A0A212KH08</accession>
<keyword evidence="5" id="KW-0472">Membrane</keyword>